<reference evidence="2 3" key="6">
    <citation type="journal article" date="1992" name="Virus Genes">
        <title>Characterization of the third origin of DNA replication of the genome of insect iridescent virus type 6.</title>
        <authorList>
            <person name="Sonntag K.C."/>
            <person name="Darai G."/>
        </authorList>
    </citation>
    <scope>NUCLEOTIDE SEQUENCE [LARGE SCALE GENOMIC DNA]</scope>
</reference>
<sequence length="77" mass="9450">MTSYCSYNTFIICFFIKFRQLICIIYTFLFFSTFFIKFFLFYNISLFYNLFVVKLSFYLFSESYLFLCYNLGSQASF</sequence>
<keyword evidence="1" id="KW-0472">Membrane</keyword>
<feature type="transmembrane region" description="Helical" evidence="1">
    <location>
        <begin position="21"/>
        <end position="40"/>
    </location>
</feature>
<reference evidence="2 3" key="9">
    <citation type="journal article" date="1994" name="J. Gen. Virol.">
        <title>Insect iridescent virus type 6 encodes a polypeptide related to the largest subunit of eukaryotic RNA polymerase II.</title>
        <authorList>
            <person name="Schnitzler P."/>
            <person name="Sonntag K.C."/>
            <person name="Muller M."/>
            <person name="Janssen W."/>
            <person name="Bugert J.J."/>
            <person name="Koonin E.V."/>
            <person name="Darai G."/>
        </authorList>
    </citation>
    <scope>NUCLEOTIDE SEQUENCE [LARGE SCALE GENOMIC DNA]</scope>
</reference>
<organismHost>
    <name type="scientific">Acheta domesticus</name>
    <name type="common">House cricket</name>
    <dbReference type="NCBI Taxonomy" id="6997"/>
</organismHost>
<organismHost>
    <name type="scientific">Spodoptera frugiperda</name>
    <name type="common">Fall armyworm</name>
    <dbReference type="NCBI Taxonomy" id="7108"/>
</organismHost>
<accession>Q91G01</accession>
<organismHost>
    <name type="scientific">Gryllus bimaculatus</name>
    <name type="common">Two-spotted cricket</name>
    <dbReference type="NCBI Taxonomy" id="6999"/>
</organismHost>
<organismHost>
    <name type="scientific">Chilo suppressalis</name>
    <name type="common">Asiatic rice borer moth</name>
    <dbReference type="NCBI Taxonomy" id="168631"/>
</organismHost>
<reference evidence="2 3" key="1">
    <citation type="journal article" date="1984" name="J. Virol.">
        <title>DNA analysis of insect iridescent virus 6: evidence for circular permutation and terminal redundancy.</title>
        <authorList>
            <person name="Delius H."/>
            <person name="Darai G."/>
            <person name="Fluegel R.M."/>
        </authorList>
    </citation>
    <scope>NUCLEOTIDE SEQUENCE [LARGE SCALE GENOMIC DNA]</scope>
</reference>
<protein>
    <submittedName>
        <fullName evidence="2">150R</fullName>
    </submittedName>
</protein>
<reference evidence="2 3" key="4">
    <citation type="journal article" date="1988" name="Virology">
        <title>Identification and characterization of the repetitive DNA element in the genome of insect iridescent virus type 6.</title>
        <authorList>
            <person name="Fischer M."/>
            <person name="Schnitzler P."/>
            <person name="Delius H."/>
            <person name="Darai G."/>
        </authorList>
    </citation>
    <scope>NUCLEOTIDE SEQUENCE [LARGE SCALE GENOMIC DNA]</scope>
</reference>
<reference evidence="2 3" key="5">
    <citation type="journal article" date="1992" name="Virus Genes">
        <title>Identification and mapping of origins of DNA replication within the DNA sequences of the genome of insect iridescent virus type 6.</title>
        <authorList>
            <person name="Handermann M."/>
            <person name="Schnitzler P."/>
            <person name="Rosen-Wolff A."/>
            <person name="Raab K."/>
            <person name="Sonntag K.C."/>
            <person name="Darai G."/>
        </authorList>
    </citation>
    <scope>NUCLEOTIDE SEQUENCE [LARGE SCALE GENOMIC DNA]</scope>
</reference>
<reference evidence="2 3" key="15">
    <citation type="journal article" date="2001" name="Virology">
        <title>Analysis of the first complete DNA sequence of an invertebrate iridovirus: coding strategy of the genome of Chilo iridescent virus.</title>
        <authorList>
            <person name="Jakob N.J."/>
            <person name="Muller K."/>
            <person name="Bahr U."/>
            <person name="Darai G."/>
        </authorList>
    </citation>
    <scope>NUCLEOTIDE SEQUENCE [LARGE SCALE GENOMIC DNA]</scope>
</reference>
<reference evidence="2 3" key="3">
    <citation type="journal article" date="1987" name="Virology">
        <title>Molecular cloning and physical mapping of the genome of insect iridescent virus type 6: further evidence for circular permutation of the viral genome.</title>
        <authorList>
            <person name="Schnitzler P."/>
            <person name="Soltau J.B."/>
            <person name="Fischer M."/>
            <person name="Reisner H."/>
            <person name="Scholz J."/>
            <person name="Delius H."/>
            <person name="Darai G."/>
        </authorList>
    </citation>
    <scope>NUCLEOTIDE SEQUENCE [LARGE SCALE GENOMIC DNA]</scope>
</reference>
<dbReference type="GeneID" id="1733227"/>
<reference evidence="2 3" key="12">
    <citation type="journal article" date="1997" name="Virus Genes">
        <title>The DNA sequence of Chilo iridescent virus between the genome coordinates 0.101 and 0.391; similarities in coding strategy between insect and vertebrate iridoviruses.</title>
        <authorList>
            <person name="Bahr U."/>
            <person name="Tidona C.A."/>
            <person name="Darai G."/>
        </authorList>
    </citation>
    <scope>NUCLEOTIDE SEQUENCE [LARGE SCALE GENOMIC DNA]</scope>
</reference>
<evidence type="ECO:0000256" key="1">
    <source>
        <dbReference type="SAM" id="Phobius"/>
    </source>
</evidence>
<dbReference type="Proteomes" id="UP000001359">
    <property type="component" value="Segment"/>
</dbReference>
<dbReference type="EMBL" id="AF303741">
    <property type="protein sequence ID" value="AAK82031.1"/>
    <property type="molecule type" value="Genomic_DNA"/>
</dbReference>
<name>Q91G01_IIV6</name>
<proteinExistence type="predicted"/>
<reference evidence="2 3" key="7">
    <citation type="journal article" date="1993" name="J. Gen. Virol.">
        <title>Identification of the gene encoding the major capsid protein of insect iridescent virus type 6 by polymerase chain reaction.</title>
        <authorList>
            <person name="Stohwasser R."/>
            <person name="Raab K."/>
            <person name="Schnitzler P."/>
            <person name="Janssen W."/>
            <person name="Darai G."/>
        </authorList>
    </citation>
    <scope>NUCLEOTIDE SEQUENCE [LARGE SCALE GENOMIC DNA]</scope>
</reference>
<reference evidence="2 3" key="10">
    <citation type="journal article" date="1994" name="Nucleic Acids Res.">
        <title>Identification of genes encoding zinc finger proteins, non-histone chromosomal HMG protein homologue, and a putative GTP phosphohydrolase in the genome of Chilo iridescent virus.</title>
        <authorList>
            <person name="Schnitzler P."/>
            <person name="Hug M."/>
            <person name="Handermann M."/>
            <person name="Janssen W."/>
            <person name="Koonin E.V."/>
            <person name="Delius H."/>
            <person name="Darai C."/>
        </authorList>
    </citation>
    <scope>NUCLEOTIDE SEQUENCE [LARGE SCALE GENOMIC DNA]</scope>
</reference>
<keyword evidence="3" id="KW-1185">Reference proteome</keyword>
<organismHost>
    <name type="scientific">Gryllus campestris</name>
    <dbReference type="NCBI Taxonomy" id="58607"/>
</organismHost>
<feature type="transmembrane region" description="Helical" evidence="1">
    <location>
        <begin position="46"/>
        <end position="67"/>
    </location>
</feature>
<dbReference type="RefSeq" id="NP_149613.1">
    <property type="nucleotide sequence ID" value="NC_003038.1"/>
</dbReference>
<organism evidence="2 3">
    <name type="scientific">Invertebrate iridescent virus 6</name>
    <name type="common">IIV-6</name>
    <name type="synonym">Chilo iridescent virus</name>
    <dbReference type="NCBI Taxonomy" id="176652"/>
    <lineage>
        <taxon>Viruses</taxon>
        <taxon>Varidnaviria</taxon>
        <taxon>Bamfordvirae</taxon>
        <taxon>Nucleocytoviricota</taxon>
        <taxon>Megaviricetes</taxon>
        <taxon>Pimascovirales</taxon>
        <taxon>Pimascovirales incertae sedis</taxon>
        <taxon>Iridoviridae</taxon>
        <taxon>Betairidovirinae</taxon>
        <taxon>Iridovirus</taxon>
        <taxon>Iridovirus chilo1</taxon>
    </lineage>
</organism>
<reference evidence="2 3" key="2">
    <citation type="journal article" date="1986" name="Med. Microbiol. Immunol.">
        <title>Insect iridescent virus type 6 induced toxic degenerative hepatitis in mice.</title>
        <authorList>
            <person name="Lorbacher de Ruiz H."/>
            <person name="Gelderblom H."/>
            <person name="Hofmann W."/>
            <person name="Darai G."/>
        </authorList>
    </citation>
    <scope>NUCLEOTIDE SEQUENCE [LARGE SCALE GENOMIC DNA]</scope>
</reference>
<dbReference type="KEGG" id="vg:1733227"/>
<evidence type="ECO:0000313" key="2">
    <source>
        <dbReference type="EMBL" id="AAK82031.1"/>
    </source>
</evidence>
<keyword evidence="1" id="KW-0812">Transmembrane</keyword>
<evidence type="ECO:0000313" key="3">
    <source>
        <dbReference type="Proteomes" id="UP000001359"/>
    </source>
</evidence>
<reference evidence="2 3" key="13">
    <citation type="journal article" date="1998" name="Virus Genes">
        <title>Identification of a thymidylate synthase gene within the genome of Chilo iridescent virus.</title>
        <authorList>
            <person name="Muller K."/>
            <person name="Tidona C.A."/>
            <person name="Bahr U."/>
            <person name="Darai G."/>
        </authorList>
    </citation>
    <scope>NUCLEOTIDE SEQUENCE [LARGE SCALE GENOMIC DNA]</scope>
</reference>
<reference evidence="2 3" key="8">
    <citation type="journal article" date="1994" name="Intervirology">
        <title>Identification of the primary structure and the coding capacity of the genome of insect iridescent virus type 6 between the genome coordinates 0.310 and 0.347 (7990 bp).</title>
        <authorList>
            <person name="Sonntag K.C."/>
            <person name="Schnitzler P."/>
            <person name="Janssen W."/>
            <person name="Darai G."/>
        </authorList>
    </citation>
    <scope>NUCLEOTIDE SEQUENCE [LARGE SCALE GENOMIC DNA]</scope>
</reference>
<keyword evidence="1" id="KW-1133">Transmembrane helix</keyword>
<reference evidence="2 3" key="14">
    <citation type="journal article" date="1999" name="Virus Genes">
        <title>Identification of a gene cluster within the genome of Chilo iridescent virus encoding enzymes involved in viral DNA replication and processing.</title>
        <authorList>
            <person name="Muller K."/>
            <person name="Tidona C.A."/>
            <person name="Darai G."/>
        </authorList>
    </citation>
    <scope>NUCLEOTIDE SEQUENCE [LARGE SCALE GENOMIC DNA]</scope>
</reference>
<reference evidence="2 3" key="11">
    <citation type="journal article" date="1994" name="Virus Genes">
        <title>Chilo iridescent virus encodes a putative helicase belonging to a distinct family within the "DEAD/H" superfamily: implications for the evolution of large DNA viruses.</title>
        <authorList>
            <person name="Sonntag K.C."/>
            <person name="Schnitzler P."/>
            <person name="Koonin E.V."/>
            <person name="Darai G."/>
        </authorList>
    </citation>
    <scope>NUCLEOTIDE SEQUENCE [LARGE SCALE GENOMIC DNA]</scope>
</reference>